<dbReference type="GO" id="GO:0008270">
    <property type="term" value="F:zinc ion binding"/>
    <property type="evidence" value="ECO:0007669"/>
    <property type="project" value="UniProtKB-KW"/>
</dbReference>
<evidence type="ECO:0000313" key="19">
    <source>
        <dbReference type="EMBL" id="AEV42076.1"/>
    </source>
</evidence>
<dbReference type="GO" id="GO:0003676">
    <property type="term" value="F:nucleic acid binding"/>
    <property type="evidence" value="ECO:0007669"/>
    <property type="project" value="InterPro"/>
</dbReference>
<feature type="region of interest" description="Disordered" evidence="15">
    <location>
        <begin position="918"/>
        <end position="939"/>
    </location>
</feature>
<evidence type="ECO:0000256" key="1">
    <source>
        <dbReference type="ARBA" id="ARBA00012493"/>
    </source>
</evidence>
<evidence type="ECO:0000256" key="8">
    <source>
        <dbReference type="ARBA" id="ARBA00022771"/>
    </source>
</evidence>
<evidence type="ECO:0000256" key="12">
    <source>
        <dbReference type="ARBA" id="ARBA00022918"/>
    </source>
</evidence>
<dbReference type="PANTHER" id="PTHR33064">
    <property type="entry name" value="POL PROTEIN"/>
    <property type="match status" value="1"/>
</dbReference>
<accession>G8Z333</accession>
<organism evidence="19">
    <name type="scientific">Pineapple bacilliform CO virus</name>
    <dbReference type="NCBI Taxonomy" id="2033633"/>
    <lineage>
        <taxon>Viruses</taxon>
        <taxon>Riboviria</taxon>
        <taxon>Pararnavirae</taxon>
        <taxon>Artverviricota</taxon>
        <taxon>Revtraviricetes</taxon>
        <taxon>Ortervirales</taxon>
        <taxon>Caulimoviridae</taxon>
        <taxon>Badnavirus</taxon>
        <taxon>Badnavirus alphananas</taxon>
    </lineage>
</organism>
<evidence type="ECO:0000256" key="6">
    <source>
        <dbReference type="ARBA" id="ARBA00022750"/>
    </source>
</evidence>
<evidence type="ECO:0000256" key="5">
    <source>
        <dbReference type="ARBA" id="ARBA00022722"/>
    </source>
</evidence>
<keyword evidence="5" id="KW-0540">Nuclease</keyword>
<evidence type="ECO:0000259" key="17">
    <source>
        <dbReference type="PROSITE" id="PS50175"/>
    </source>
</evidence>
<dbReference type="PROSITE" id="PS50878">
    <property type="entry name" value="RT_POL"/>
    <property type="match status" value="1"/>
</dbReference>
<dbReference type="Gene3D" id="3.30.420.10">
    <property type="entry name" value="Ribonuclease H-like superfamily/Ribonuclease H"/>
    <property type="match status" value="1"/>
</dbReference>
<keyword evidence="7" id="KW-0255">Endonuclease</keyword>
<keyword evidence="4" id="KW-0548">Nucleotidyltransferase</keyword>
<dbReference type="InterPro" id="IPR036397">
    <property type="entry name" value="RNaseH_sf"/>
</dbReference>
<dbReference type="GO" id="GO:0046718">
    <property type="term" value="P:symbiont entry into host cell"/>
    <property type="evidence" value="ECO:0007669"/>
    <property type="project" value="UniProtKB-KW"/>
</dbReference>
<dbReference type="InterPro" id="IPR001969">
    <property type="entry name" value="Aspartic_peptidase_AS"/>
</dbReference>
<dbReference type="PANTHER" id="PTHR33064:SF37">
    <property type="entry name" value="RIBONUCLEASE H"/>
    <property type="match status" value="1"/>
</dbReference>
<keyword evidence="2" id="KW-0645">Protease</keyword>
<dbReference type="Gene3D" id="3.30.70.270">
    <property type="match status" value="2"/>
</dbReference>
<protein>
    <recommendedName>
        <fullName evidence="1">RNA-directed DNA polymerase</fullName>
        <ecNumber evidence="1">2.7.7.49</ecNumber>
    </recommendedName>
</protein>
<dbReference type="InterPro" id="IPR000477">
    <property type="entry name" value="RT_dom"/>
</dbReference>
<keyword evidence="13" id="KW-1160">Virus entry into host cell</keyword>
<keyword evidence="8 14" id="KW-0479">Metal-binding</keyword>
<dbReference type="Pfam" id="PF17917">
    <property type="entry name" value="RT_RNaseH"/>
    <property type="match status" value="1"/>
</dbReference>
<dbReference type="EMBL" id="GQ398110">
    <property type="protein sequence ID" value="AEV42076.1"/>
    <property type="molecule type" value="Genomic_DNA"/>
</dbReference>
<dbReference type="EC" id="2.7.7.49" evidence="1"/>
<dbReference type="InterPro" id="IPR041373">
    <property type="entry name" value="RT_RNaseH"/>
</dbReference>
<keyword evidence="10" id="KW-0862">Zinc</keyword>
<keyword evidence="3" id="KW-0808">Transferase</keyword>
<evidence type="ECO:0000256" key="2">
    <source>
        <dbReference type="ARBA" id="ARBA00022670"/>
    </source>
</evidence>
<dbReference type="InterPro" id="IPR043502">
    <property type="entry name" value="DNA/RNA_pol_sf"/>
</dbReference>
<evidence type="ECO:0000256" key="7">
    <source>
        <dbReference type="ARBA" id="ARBA00022759"/>
    </source>
</evidence>
<evidence type="ECO:0000256" key="11">
    <source>
        <dbReference type="ARBA" id="ARBA00022842"/>
    </source>
</evidence>
<evidence type="ECO:0000256" key="4">
    <source>
        <dbReference type="ARBA" id="ARBA00022695"/>
    </source>
</evidence>
<dbReference type="PROSITE" id="PS00141">
    <property type="entry name" value="ASP_PROTEASE"/>
    <property type="match status" value="1"/>
</dbReference>
<dbReference type="InterPro" id="IPR043128">
    <property type="entry name" value="Rev_trsase/Diguanyl_cyclase"/>
</dbReference>
<feature type="domain" description="Reverse transcriptase" evidence="18">
    <location>
        <begin position="1298"/>
        <end position="1478"/>
    </location>
</feature>
<dbReference type="Pfam" id="PF00077">
    <property type="entry name" value="RVP"/>
    <property type="match status" value="1"/>
</dbReference>
<keyword evidence="12" id="KW-0695">RNA-directed DNA polymerase</keyword>
<evidence type="ECO:0000256" key="13">
    <source>
        <dbReference type="ARBA" id="ARBA00023296"/>
    </source>
</evidence>
<keyword evidence="9" id="KW-0378">Hydrolase</keyword>
<dbReference type="InterPro" id="IPR001995">
    <property type="entry name" value="Peptidase_A2_cat"/>
</dbReference>
<evidence type="ECO:0000259" key="18">
    <source>
        <dbReference type="PROSITE" id="PS50878"/>
    </source>
</evidence>
<dbReference type="Pfam" id="PF00078">
    <property type="entry name" value="RVT_1"/>
    <property type="match status" value="1"/>
</dbReference>
<keyword evidence="8 14" id="KW-0863">Zinc-finger</keyword>
<dbReference type="InterPro" id="IPR036875">
    <property type="entry name" value="Znf_CCHC_sf"/>
</dbReference>
<dbReference type="InterPro" id="IPR021109">
    <property type="entry name" value="Peptidase_aspartic_dom_sf"/>
</dbReference>
<proteinExistence type="predicted"/>
<evidence type="ECO:0000256" key="14">
    <source>
        <dbReference type="PROSITE-ProRule" id="PRU00047"/>
    </source>
</evidence>
<evidence type="ECO:0000256" key="15">
    <source>
        <dbReference type="SAM" id="MobiDB-lite"/>
    </source>
</evidence>
<feature type="domain" description="Peptidase A2" evidence="17">
    <location>
        <begin position="1079"/>
        <end position="1122"/>
    </location>
</feature>
<feature type="domain" description="CCHC-type" evidence="16">
    <location>
        <begin position="710"/>
        <end position="726"/>
    </location>
</feature>
<reference evidence="19" key="1">
    <citation type="submission" date="2011-07" db="EMBL/GenBank/DDBJ databases">
        <title>Pineapple badnaviruses in Hawaii.</title>
        <authorList>
            <person name="Sether D.M."/>
            <person name="Melzer M.J."/>
            <person name="Borth W.B."/>
            <person name="Hu J.S."/>
        </authorList>
    </citation>
    <scope>NUCLEOTIDE SEQUENCE</scope>
    <source>
        <strain evidence="19">HI1</strain>
    </source>
</reference>
<dbReference type="SUPFAM" id="SSF50630">
    <property type="entry name" value="Acid proteases"/>
    <property type="match status" value="1"/>
</dbReference>
<dbReference type="InterPro" id="IPR051320">
    <property type="entry name" value="Viral_Replic_Matur_Polypro"/>
</dbReference>
<dbReference type="CDD" id="cd01647">
    <property type="entry name" value="RT_LTR"/>
    <property type="match status" value="1"/>
</dbReference>
<dbReference type="Pfam" id="PF00098">
    <property type="entry name" value="zf-CCHC"/>
    <property type="match status" value="1"/>
</dbReference>
<dbReference type="Gene3D" id="3.10.10.10">
    <property type="entry name" value="HIV Type 1 Reverse Transcriptase, subunit A, domain 1"/>
    <property type="match status" value="1"/>
</dbReference>
<dbReference type="GO" id="GO:0006508">
    <property type="term" value="P:proteolysis"/>
    <property type="evidence" value="ECO:0007669"/>
    <property type="project" value="UniProtKB-KW"/>
</dbReference>
<dbReference type="InterPro" id="IPR001878">
    <property type="entry name" value="Znf_CCHC"/>
</dbReference>
<dbReference type="InterPro" id="IPR018061">
    <property type="entry name" value="Retropepsins"/>
</dbReference>
<evidence type="ECO:0000259" key="16">
    <source>
        <dbReference type="PROSITE" id="PS50158"/>
    </source>
</evidence>
<evidence type="ECO:0000256" key="10">
    <source>
        <dbReference type="ARBA" id="ARBA00022833"/>
    </source>
</evidence>
<name>G8Z333_9VIRU</name>
<dbReference type="Gene3D" id="4.10.60.10">
    <property type="entry name" value="Zinc finger, CCHC-type"/>
    <property type="match status" value="1"/>
</dbReference>
<dbReference type="PROSITE" id="PS50158">
    <property type="entry name" value="ZF_CCHC"/>
    <property type="match status" value="1"/>
</dbReference>
<dbReference type="SUPFAM" id="SSF57756">
    <property type="entry name" value="Retrovirus zinc finger-like domains"/>
    <property type="match status" value="1"/>
</dbReference>
<evidence type="ECO:0000256" key="9">
    <source>
        <dbReference type="ARBA" id="ARBA00022801"/>
    </source>
</evidence>
<dbReference type="PROSITE" id="PS50175">
    <property type="entry name" value="ASP_PROT_RETROV"/>
    <property type="match status" value="1"/>
</dbReference>
<sequence>MMNTTPRGVEQPLVWDQIWGYRRTQRARYEAQRRLAWRTILGMQPREHTLAMVIDPEAELQRSMSERARTVPAEVLYMTRRDHHRVYYFRCEERMPPTDSDQQRTFITPESYEQLKEARCEYIHLGILLVRVQILHKRYAGTMAFIAWRDTRWDGRKSIIYSMEVDLSEGSQIVYVIPDMMTTIRDCYEHIQISIQRKGYDDWNGESNLLITRSIMLRLSNTPNVGFYYKILRVRDYLKSKGVKAIDASQQYDGSLGIKFGNYERSTSGPPQYNEHDEDVDLDEDDYFQELLIDYQPDSQLYHDNPLLIPTQHPFPSSYAPLTPPALTRLPASGGNTPDWFRPVLLDFLRGLDVELQTTDDFTAEEEELFWSFVNQLEEEENLYCKESPSCLFTDDESLEYPELRKISDIIYSTVVDSNPGNQYMIGDTDGPPGFAPPQAPFRWKNPHEQFELPSALDQQWHILVMPLNFDPKVFWRWEESIVLNHLADRNLPTRLDKRKYVENLLGEIEKITFQTWRMRYTPEFVSLQQRVLGYKGTQNLLTQFRNEFFLEDPERGTTVSQDAAYKAIKSLTWQEMSWLGFYMSTYFDLRYLSGRMWVNEELSDDFFTKLPMGLGDYFFSRYPGNSIGVPARIPFTQVYLEERCREAAYQRSLKTLDFCKDFPIPNFYRKGPQKKYGVRKSTTYRGKPHKTHVRIDKTKDDHLKITNCKCYICGEEGHFARDCQNPMKIVDRVLDEDALDIQDGMDVVSVGENEDVQTDIYSVSEGEYSSLEAYHNYEEAWDVFSLVEEIIPIEERFNVHSAYPYRDSLIGKGISWRFQVRVSPKEYYCKHECGFYCNFLKNCSAWGPTAQTGERMDCPLCNLTICSSCSNHCSDITMPSSSTASWQESWKNIALELENEKEAHILELNQALGQLKHTEHQDDALEREEKEKAKKAEESLQELLKEEKEKAKKAEESLQELLRKRKEKVRNAEESQKETPLLVEKLQREEVAVITEEENLSYSAIKSPTRYNGLYNLKAKIEVEGHAQVLLQGRDREEVAVITEEENLSYSAIKSPTRYNGLYNLKAKIEVEGETVVLNAILDTGATVCIIQEAKVPDRLCEQAAVSYTLHGVNSTTSGRKVLKGGKLWLGEQFFRLPRTLVADMVLTEGVEMIVGCNFLRSLEGGLRIEGEVVTFYKLVTNVQSCRSTHAFGAIIEELEMAEDEYIDLNLMLATEPAVGEEFAKLPLYYQLKAEGFIGENPLLHWQRNQVICELQIKNPELTIEDRPLKHVTPALKEVMQKHVDKLLELKVIRPSTSRHQTTAMIVYSGTEVDPVTKKEKRGKERLVFNYKRLNDNTETDQYSLPGISTILQKIGHSKIYSKFDLKSGFHQVAMHPDSVPWTAFWVINGLYEWLVMPFGLKNAPAVFQRKMDHCFRGTEDFIAVYIDDILVFSETPEQHKKHLEVFLQIVRKNGLVLSPTKMKVGVQQVDFLGATIGNSRIRLQPHIIQKVVQFNNKDLQTTKGLRSFLGILNYARSYIPQMGKLLGPLYSKVSPTGEKRMNKQDWAIIEKIKQMVEQLPELELPPNGSVIVIETDGCMEGWGGICKWKFPGAPRNQEKVCAYASGRFQPIKSTIDAEIQAVINSLDKFKIYYLNQKELVVRTDCQAIVSFYEKMANNKPSRVRWLTFSDFITGIGAPVKFEHIDGKDNLLADTLSRLVVMMLHEEAYTEPLQRILPLLSTKEAVHVLTHKPILKCGCGKTAIRKMSRTSRNPNRHYYCCEKDKCHCWWWEDHLLQFAAEKGALEQEALRMEELFDRLQFNTNEPHGGPLEDDDQASLLDAVGL</sequence>
<dbReference type="Pfam" id="PF22909">
    <property type="entry name" value="Caulimovir_coat_dom"/>
    <property type="match status" value="1"/>
</dbReference>
<dbReference type="GO" id="GO:0004190">
    <property type="term" value="F:aspartic-type endopeptidase activity"/>
    <property type="evidence" value="ECO:0007669"/>
    <property type="project" value="UniProtKB-KW"/>
</dbReference>
<evidence type="ECO:0000256" key="3">
    <source>
        <dbReference type="ARBA" id="ARBA00022679"/>
    </source>
</evidence>
<keyword evidence="11" id="KW-0460">Magnesium</keyword>
<dbReference type="GO" id="GO:0003964">
    <property type="term" value="F:RNA-directed DNA polymerase activity"/>
    <property type="evidence" value="ECO:0007669"/>
    <property type="project" value="UniProtKB-KW"/>
</dbReference>
<dbReference type="SMART" id="SM00343">
    <property type="entry name" value="ZnF_C2HC"/>
    <property type="match status" value="1"/>
</dbReference>
<keyword evidence="6" id="KW-0064">Aspartyl protease</keyword>
<dbReference type="GO" id="GO:0004519">
    <property type="term" value="F:endonuclease activity"/>
    <property type="evidence" value="ECO:0007669"/>
    <property type="project" value="UniProtKB-KW"/>
</dbReference>
<dbReference type="SUPFAM" id="SSF56672">
    <property type="entry name" value="DNA/RNA polymerases"/>
    <property type="match status" value="1"/>
</dbReference>